<dbReference type="InterPro" id="IPR042099">
    <property type="entry name" value="ANL_N_sf"/>
</dbReference>
<dbReference type="InterPro" id="IPR000873">
    <property type="entry name" value="AMP-dep_synth/lig_dom"/>
</dbReference>
<dbReference type="SUPFAM" id="SSF56801">
    <property type="entry name" value="Acetyl-CoA synthetase-like"/>
    <property type="match status" value="1"/>
</dbReference>
<dbReference type="InterPro" id="IPR025110">
    <property type="entry name" value="AMP-bd_C"/>
</dbReference>
<evidence type="ECO:0000259" key="1">
    <source>
        <dbReference type="Pfam" id="PF00501"/>
    </source>
</evidence>
<sequence>MDPACLILPMEQWLTSIADTDSLVAWSRTQRWQQSDFRFDVSQLLQRLKNLPHKRWALCFDNSYHFAVAMLATLYSGKIPVLPGHQRQSLLEEQLSEFDALLTDCSLSLPCPTLLLPITFSDENSLAENDSLIPLPEFPATASVVLFTSGSTGKPQKITKTITSLQTESRWLAQRWGLSLRKGRLAATVSSQHMYGLTFRFMLPLSLRVPFFAENLEVHEQLVAMAQQFPLTVISSPAFLQRLDPYLEKVKCQQVFSAGGPLSVETAAHVQQLCGVCPVDIYGTSETGILASRQQRLSETPWTLFDGVELLFENNSPTRAVSELIPQPEGIPLSDNLRIADNNRQFHLLGRQDRIVKIAEQRLSLDEIEQRLCQLPTVAKACVLQIEKKDRSYVAAVIVLSATGAELLGKESQVALTQGLRQSLRGWLAPVAIPRFWRVIQFIPMNLQGKIIYSELRELFL</sequence>
<dbReference type="Pfam" id="PF00501">
    <property type="entry name" value="AMP-binding"/>
    <property type="match status" value="1"/>
</dbReference>
<dbReference type="InterPro" id="IPR045851">
    <property type="entry name" value="AMP-bd_C_sf"/>
</dbReference>
<dbReference type="PANTHER" id="PTHR45398:SF1">
    <property type="entry name" value="ENZYME, PUTATIVE (JCVI)-RELATED"/>
    <property type="match status" value="1"/>
</dbReference>
<dbReference type="AlphaFoldDB" id="A0AB39VST6"/>
<evidence type="ECO:0000259" key="2">
    <source>
        <dbReference type="Pfam" id="PF13193"/>
    </source>
</evidence>
<evidence type="ECO:0000313" key="3">
    <source>
        <dbReference type="EMBL" id="XDU73440.1"/>
    </source>
</evidence>
<gene>
    <name evidence="3" type="ORF">AB3G37_04860</name>
</gene>
<dbReference type="Gene3D" id="3.30.300.30">
    <property type="match status" value="1"/>
</dbReference>
<dbReference type="EMBL" id="CP165628">
    <property type="protein sequence ID" value="XDU73440.1"/>
    <property type="molecule type" value="Genomic_DNA"/>
</dbReference>
<proteinExistence type="predicted"/>
<reference evidence="3" key="1">
    <citation type="submission" date="2024-07" db="EMBL/GenBank/DDBJ databases">
        <authorList>
            <person name="Biller S.J."/>
        </authorList>
    </citation>
    <scope>NUCLEOTIDE SEQUENCE</scope>
    <source>
        <strain evidence="3">WC2420</strain>
    </source>
</reference>
<feature type="domain" description="AMP-binding enzyme C-terminal" evidence="2">
    <location>
        <begin position="367"/>
        <end position="450"/>
    </location>
</feature>
<dbReference type="PANTHER" id="PTHR45398">
    <property type="match status" value="1"/>
</dbReference>
<organism evidence="3">
    <name type="scientific">Rouxiella sp. WC2420</name>
    <dbReference type="NCBI Taxonomy" id="3234145"/>
    <lineage>
        <taxon>Bacteria</taxon>
        <taxon>Pseudomonadati</taxon>
        <taxon>Pseudomonadota</taxon>
        <taxon>Gammaproteobacteria</taxon>
        <taxon>Enterobacterales</taxon>
        <taxon>Yersiniaceae</taxon>
        <taxon>Rouxiella</taxon>
    </lineage>
</organism>
<dbReference type="Gene3D" id="3.40.50.12780">
    <property type="entry name" value="N-terminal domain of ligase-like"/>
    <property type="match status" value="1"/>
</dbReference>
<feature type="domain" description="AMP-dependent synthetase/ligase" evidence="1">
    <location>
        <begin position="42"/>
        <end position="293"/>
    </location>
</feature>
<name>A0AB39VST6_9GAMM</name>
<dbReference type="Pfam" id="PF13193">
    <property type="entry name" value="AMP-binding_C"/>
    <property type="match status" value="1"/>
</dbReference>
<protein>
    <submittedName>
        <fullName evidence="3">AMP-binding protein</fullName>
    </submittedName>
</protein>
<dbReference type="RefSeq" id="WP_369789871.1">
    <property type="nucleotide sequence ID" value="NZ_CP165628.1"/>
</dbReference>
<accession>A0AB39VST6</accession>